<dbReference type="InterPro" id="IPR050951">
    <property type="entry name" value="Retrovirus_Pol_polyprotein"/>
</dbReference>
<dbReference type="EMBL" id="CABIJS010000544">
    <property type="protein sequence ID" value="VUZ53132.1"/>
    <property type="molecule type" value="Genomic_DNA"/>
</dbReference>
<feature type="domain" description="Integrase catalytic" evidence="2">
    <location>
        <begin position="1"/>
        <end position="51"/>
    </location>
</feature>
<dbReference type="InterPro" id="IPR036397">
    <property type="entry name" value="RNaseH_sf"/>
</dbReference>
<organism evidence="3 4">
    <name type="scientific">Hymenolepis diminuta</name>
    <name type="common">Rat tapeworm</name>
    <dbReference type="NCBI Taxonomy" id="6216"/>
    <lineage>
        <taxon>Eukaryota</taxon>
        <taxon>Metazoa</taxon>
        <taxon>Spiralia</taxon>
        <taxon>Lophotrochozoa</taxon>
        <taxon>Platyhelminthes</taxon>
        <taxon>Cestoda</taxon>
        <taxon>Eucestoda</taxon>
        <taxon>Cyclophyllidea</taxon>
        <taxon>Hymenolepididae</taxon>
        <taxon>Hymenolepis</taxon>
    </lineage>
</organism>
<dbReference type="Proteomes" id="UP000321570">
    <property type="component" value="Unassembled WGS sequence"/>
</dbReference>
<dbReference type="Gene3D" id="3.30.420.10">
    <property type="entry name" value="Ribonuclease H-like superfamily/Ribonuclease H"/>
    <property type="match status" value="1"/>
</dbReference>
<reference evidence="3 4" key="1">
    <citation type="submission" date="2019-07" db="EMBL/GenBank/DDBJ databases">
        <authorList>
            <person name="Jastrzebski P J."/>
            <person name="Paukszto L."/>
            <person name="Jastrzebski P J."/>
        </authorList>
    </citation>
    <scope>NUCLEOTIDE SEQUENCE [LARGE SCALE GENOMIC DNA]</scope>
    <source>
        <strain evidence="3 4">WMS-il1</strain>
    </source>
</reference>
<sequence>MFSTYALPETIVTDNGTQFSSTLLQDFSRGHNIIHVYSPSYHAQSNGQVERCTDTEAGTSEITWGVDIDGQTWMRHRNHLRFRHTAQSWKLGTSPLDIILDVFGLPPFGNSGTPEIQPSNQQDPRWKRSRKPPKRFQVDLSFESYVGKLSSGGVG</sequence>
<dbReference type="InterPro" id="IPR001584">
    <property type="entry name" value="Integrase_cat-core"/>
</dbReference>
<dbReference type="SUPFAM" id="SSF53098">
    <property type="entry name" value="Ribonuclease H-like"/>
    <property type="match status" value="1"/>
</dbReference>
<feature type="region of interest" description="Disordered" evidence="1">
    <location>
        <begin position="110"/>
        <end position="135"/>
    </location>
</feature>
<dbReference type="PROSITE" id="PS50994">
    <property type="entry name" value="INTEGRASE"/>
    <property type="match status" value="1"/>
</dbReference>
<dbReference type="GO" id="GO:0015074">
    <property type="term" value="P:DNA integration"/>
    <property type="evidence" value="ECO:0007669"/>
    <property type="project" value="InterPro"/>
</dbReference>
<name>A0A564Z0Z0_HYMDI</name>
<feature type="compositionally biased region" description="Polar residues" evidence="1">
    <location>
        <begin position="110"/>
        <end position="123"/>
    </location>
</feature>
<gene>
    <name evidence="3" type="ORF">WMSIL1_LOCUS11486</name>
</gene>
<dbReference type="AlphaFoldDB" id="A0A564Z0Z0"/>
<dbReference type="InterPro" id="IPR012337">
    <property type="entry name" value="RNaseH-like_sf"/>
</dbReference>
<protein>
    <recommendedName>
        <fullName evidence="2">Integrase catalytic domain-containing protein</fullName>
    </recommendedName>
</protein>
<dbReference type="PANTHER" id="PTHR37984:SF5">
    <property type="entry name" value="PROTEIN NYNRIN-LIKE"/>
    <property type="match status" value="1"/>
</dbReference>
<evidence type="ECO:0000256" key="1">
    <source>
        <dbReference type="SAM" id="MobiDB-lite"/>
    </source>
</evidence>
<evidence type="ECO:0000313" key="4">
    <source>
        <dbReference type="Proteomes" id="UP000321570"/>
    </source>
</evidence>
<proteinExistence type="predicted"/>
<accession>A0A564Z0Z0</accession>
<evidence type="ECO:0000313" key="3">
    <source>
        <dbReference type="EMBL" id="VUZ53132.1"/>
    </source>
</evidence>
<keyword evidence="4" id="KW-1185">Reference proteome</keyword>
<evidence type="ECO:0000259" key="2">
    <source>
        <dbReference type="PROSITE" id="PS50994"/>
    </source>
</evidence>
<dbReference type="PANTHER" id="PTHR37984">
    <property type="entry name" value="PROTEIN CBG26694"/>
    <property type="match status" value="1"/>
</dbReference>
<dbReference type="GO" id="GO:0003676">
    <property type="term" value="F:nucleic acid binding"/>
    <property type="evidence" value="ECO:0007669"/>
    <property type="project" value="InterPro"/>
</dbReference>